<dbReference type="Proteomes" id="UP000006620">
    <property type="component" value="Chromosome"/>
</dbReference>
<reference evidence="3" key="1">
    <citation type="submission" date="2011-06" db="EMBL/GenBank/DDBJ databases">
        <title>Complete genome sequence of Paenibacillus mucilaginosus KNP414.</title>
        <authorList>
            <person name="Wang J."/>
            <person name="Hu S."/>
            <person name="Hu X."/>
            <person name="Zhang B."/>
            <person name="Dong D."/>
            <person name="Zhang S."/>
            <person name="Zhao K."/>
            <person name="Wu D."/>
        </authorList>
    </citation>
    <scope>NUCLEOTIDE SEQUENCE [LARGE SCALE GENOMIC DNA]</scope>
    <source>
        <strain evidence="3">KNP414</strain>
    </source>
</reference>
<organism evidence="2 3">
    <name type="scientific">Paenibacillus mucilaginosus (strain KNP414)</name>
    <dbReference type="NCBI Taxonomy" id="1036673"/>
    <lineage>
        <taxon>Bacteria</taxon>
        <taxon>Bacillati</taxon>
        <taxon>Bacillota</taxon>
        <taxon>Bacilli</taxon>
        <taxon>Bacillales</taxon>
        <taxon>Paenibacillaceae</taxon>
        <taxon>Paenibacillus</taxon>
    </lineage>
</organism>
<protein>
    <submittedName>
        <fullName evidence="2">Uncharacterized protein</fullName>
    </submittedName>
</protein>
<proteinExistence type="predicted"/>
<dbReference type="KEGG" id="pms:KNP414_06682"/>
<evidence type="ECO:0000313" key="3">
    <source>
        <dbReference type="Proteomes" id="UP000006620"/>
    </source>
</evidence>
<dbReference type="EMBL" id="CP002869">
    <property type="protein sequence ID" value="AEI45201.1"/>
    <property type="molecule type" value="Genomic_DNA"/>
</dbReference>
<feature type="region of interest" description="Disordered" evidence="1">
    <location>
        <begin position="72"/>
        <end position="105"/>
    </location>
</feature>
<accession>F8FA03</accession>
<gene>
    <name evidence="2" type="ordered locus">KNP414_06682</name>
</gene>
<sequence>MILRSVVLRTKVTFKIIYPRLYQMHIRALGYMVSRSVVLRTKVTFETIYPRWYQTAYCRLLSLKAGKCKKEASTLGSGGGFLAKTAGSSSGGERKSSLPEDEVGL</sequence>
<dbReference type="PATRIC" id="fig|1036673.3.peg.6230"/>
<reference evidence="2 3" key="2">
    <citation type="journal article" date="2013" name="Genome Announc.">
        <title>Genome Sequence of Growth-Improving Paenibacillus mucilaginosus Strain KNP414.</title>
        <authorList>
            <person name="Lu J.J."/>
            <person name="Wang J.F."/>
            <person name="Hu X.F."/>
        </authorList>
    </citation>
    <scope>NUCLEOTIDE SEQUENCE [LARGE SCALE GENOMIC DNA]</scope>
    <source>
        <strain evidence="2 3">KNP414</strain>
    </source>
</reference>
<dbReference type="AlphaFoldDB" id="F8FA03"/>
<name>F8FA03_PAEMK</name>
<dbReference type="HOGENOM" id="CLU_2233841_0_0_9"/>
<evidence type="ECO:0000313" key="2">
    <source>
        <dbReference type="EMBL" id="AEI45201.1"/>
    </source>
</evidence>
<evidence type="ECO:0000256" key="1">
    <source>
        <dbReference type="SAM" id="MobiDB-lite"/>
    </source>
</evidence>